<keyword evidence="2" id="KW-1185">Reference proteome</keyword>
<evidence type="ECO:0000313" key="2">
    <source>
        <dbReference type="Proteomes" id="UP000551878"/>
    </source>
</evidence>
<dbReference type="InterPro" id="IPR021617">
    <property type="entry name" value="DUF3231"/>
</dbReference>
<protein>
    <recommendedName>
        <fullName evidence="3">DUF3231 family protein</fullName>
    </recommendedName>
</protein>
<reference evidence="1 2" key="1">
    <citation type="submission" date="2020-08" db="EMBL/GenBank/DDBJ databases">
        <title>Genomic Encyclopedia of Type Strains, Phase IV (KMG-IV): sequencing the most valuable type-strain genomes for metagenomic binning, comparative biology and taxonomic classification.</title>
        <authorList>
            <person name="Goeker M."/>
        </authorList>
    </citation>
    <scope>NUCLEOTIDE SEQUENCE [LARGE SCALE GENOMIC DNA]</scope>
    <source>
        <strain evidence="1 2">DSM 24696</strain>
    </source>
</reference>
<dbReference type="Gene3D" id="1.20.1260.10">
    <property type="match status" value="1"/>
</dbReference>
<accession>A0A840QM69</accession>
<proteinExistence type="predicted"/>
<dbReference type="InterPro" id="IPR012347">
    <property type="entry name" value="Ferritin-like"/>
</dbReference>
<organism evidence="1 2">
    <name type="scientific">Texcoconibacillus texcoconensis</name>
    <dbReference type="NCBI Taxonomy" id="1095777"/>
    <lineage>
        <taxon>Bacteria</taxon>
        <taxon>Bacillati</taxon>
        <taxon>Bacillota</taxon>
        <taxon>Bacilli</taxon>
        <taxon>Bacillales</taxon>
        <taxon>Bacillaceae</taxon>
        <taxon>Texcoconibacillus</taxon>
    </lineage>
</organism>
<dbReference type="Pfam" id="PF11553">
    <property type="entry name" value="DUF3231"/>
    <property type="match status" value="1"/>
</dbReference>
<name>A0A840QM69_9BACI</name>
<sequence>MMPNPFEAFWQSLKQMTDSDVDAPMHVGEVMNCWTYLAMMKEMLRYEEAGLNMTSDEELRDMLTNAHKLCQSQAEQMEAFLIKEGVQMPESPAPKPQQTLSDIPAGIHISDDELANGVSIKVAAAIIESATGQSQAIRTDLGMMWAKMQSEMLTFSTTLKSLMKHRGWVKVPPYYQPSGNRQKE</sequence>
<dbReference type="AlphaFoldDB" id="A0A840QM69"/>
<gene>
    <name evidence="1" type="ORF">HNQ41_000619</name>
</gene>
<dbReference type="Proteomes" id="UP000551878">
    <property type="component" value="Unassembled WGS sequence"/>
</dbReference>
<evidence type="ECO:0000313" key="1">
    <source>
        <dbReference type="EMBL" id="MBB5172475.1"/>
    </source>
</evidence>
<evidence type="ECO:0008006" key="3">
    <source>
        <dbReference type="Google" id="ProtNLM"/>
    </source>
</evidence>
<dbReference type="EMBL" id="JACHHB010000002">
    <property type="protein sequence ID" value="MBB5172475.1"/>
    <property type="molecule type" value="Genomic_DNA"/>
</dbReference>
<comment type="caution">
    <text evidence="1">The sequence shown here is derived from an EMBL/GenBank/DDBJ whole genome shotgun (WGS) entry which is preliminary data.</text>
</comment>